<sequence>MGHSEHFEFVDYRVGACGVAYVAATQPEISALAVKVGYSGGFKQVVKAYPPCPSTETLKNRALREALEDDDTIPW</sequence>
<keyword evidence="1" id="KW-0614">Plasmid</keyword>
<dbReference type="Proteomes" id="UP000077748">
    <property type="component" value="Plasmid pRBL16"/>
</dbReference>
<gene>
    <name evidence="1" type="ORF">A9C11_32815</name>
</gene>
<geneLocation type="plasmid" evidence="2">
    <name>prbl16</name>
</geneLocation>
<name>A0A1A9KMU0_9PSED</name>
<reference evidence="1 2" key="1">
    <citation type="submission" date="2016-05" db="EMBL/GenBank/DDBJ databases">
        <title>Genome Sequence of Pseudomonas citronellolis Strain SJTE-3, an Estrogens and Persistent Organic Pollutants degradation strain.</title>
        <authorList>
            <person name="Liang R."/>
        </authorList>
    </citation>
    <scope>NUCLEOTIDE SEQUENCE [LARGE SCALE GENOMIC DNA]</scope>
    <source>
        <strain evidence="1 2">SJTE-3</strain>
        <plasmid evidence="2">Plasmid prbl16</plasmid>
    </source>
</reference>
<dbReference type="AlphaFoldDB" id="A0A1A9KMU0"/>
<evidence type="ECO:0000313" key="2">
    <source>
        <dbReference type="Proteomes" id="UP000077748"/>
    </source>
</evidence>
<accession>A0A1A9KMU0</accession>
<dbReference type="EMBL" id="CP015879">
    <property type="protein sequence ID" value="ANI18838.1"/>
    <property type="molecule type" value="Genomic_DNA"/>
</dbReference>
<organism evidence="1 2">
    <name type="scientific">Pseudomonas citronellolis</name>
    <dbReference type="NCBI Taxonomy" id="53408"/>
    <lineage>
        <taxon>Bacteria</taxon>
        <taxon>Pseudomonadati</taxon>
        <taxon>Pseudomonadota</taxon>
        <taxon>Gammaproteobacteria</taxon>
        <taxon>Pseudomonadales</taxon>
        <taxon>Pseudomonadaceae</taxon>
        <taxon>Pseudomonas</taxon>
    </lineage>
</organism>
<protein>
    <submittedName>
        <fullName evidence="1">Uncharacterized protein</fullName>
    </submittedName>
</protein>
<evidence type="ECO:0000313" key="1">
    <source>
        <dbReference type="EMBL" id="ANI18838.1"/>
    </source>
</evidence>
<proteinExistence type="predicted"/>